<comment type="caution">
    <text evidence="7">The sequence shown here is derived from an EMBL/GenBank/DDBJ whole genome shotgun (WGS) entry which is preliminary data.</text>
</comment>
<evidence type="ECO:0000256" key="1">
    <source>
        <dbReference type="ARBA" id="ARBA00022741"/>
    </source>
</evidence>
<evidence type="ECO:0000256" key="3">
    <source>
        <dbReference type="ARBA" id="ARBA00022806"/>
    </source>
</evidence>
<evidence type="ECO:0000256" key="4">
    <source>
        <dbReference type="ARBA" id="ARBA00022840"/>
    </source>
</evidence>
<keyword evidence="5" id="KW-0175">Coiled coil</keyword>
<protein>
    <submittedName>
        <fullName evidence="7">DEAD-box ATP-dependent RNA helicase 28</fullName>
    </submittedName>
</protein>
<proteinExistence type="predicted"/>
<keyword evidence="3 7" id="KW-0347">Helicase</keyword>
<evidence type="ECO:0000313" key="7">
    <source>
        <dbReference type="EMBL" id="KAG6607622.1"/>
    </source>
</evidence>
<organism evidence="7 8">
    <name type="scientific">Cucurbita argyrosperma subsp. sororia</name>
    <dbReference type="NCBI Taxonomy" id="37648"/>
    <lineage>
        <taxon>Eukaryota</taxon>
        <taxon>Viridiplantae</taxon>
        <taxon>Streptophyta</taxon>
        <taxon>Embryophyta</taxon>
        <taxon>Tracheophyta</taxon>
        <taxon>Spermatophyta</taxon>
        <taxon>Magnoliopsida</taxon>
        <taxon>eudicotyledons</taxon>
        <taxon>Gunneridae</taxon>
        <taxon>Pentapetalae</taxon>
        <taxon>rosids</taxon>
        <taxon>fabids</taxon>
        <taxon>Cucurbitales</taxon>
        <taxon>Cucurbitaceae</taxon>
        <taxon>Cucurbiteae</taxon>
        <taxon>Cucurbita</taxon>
    </lineage>
</organism>
<dbReference type="PANTHER" id="PTHR47959:SF14">
    <property type="entry name" value="DEAD-BOX ATP-DEPENDENT RNA HELICASE 28"/>
    <property type="match status" value="1"/>
</dbReference>
<evidence type="ECO:0000256" key="6">
    <source>
        <dbReference type="SAM" id="MobiDB-lite"/>
    </source>
</evidence>
<evidence type="ECO:0000256" key="2">
    <source>
        <dbReference type="ARBA" id="ARBA00022801"/>
    </source>
</evidence>
<dbReference type="PANTHER" id="PTHR47959">
    <property type="entry name" value="ATP-DEPENDENT RNA HELICASE RHLE-RELATED"/>
    <property type="match status" value="1"/>
</dbReference>
<feature type="compositionally biased region" description="Basic residues" evidence="6">
    <location>
        <begin position="148"/>
        <end position="166"/>
    </location>
</feature>
<dbReference type="InterPro" id="IPR050079">
    <property type="entry name" value="DEAD_box_RNA_helicase"/>
</dbReference>
<dbReference type="EMBL" id="JAGKQH010000001">
    <property type="protein sequence ID" value="KAG6607622.1"/>
    <property type="molecule type" value="Genomic_DNA"/>
</dbReference>
<name>A0AAV6P6X3_9ROSI</name>
<dbReference type="Proteomes" id="UP000685013">
    <property type="component" value="Chromosome 1"/>
</dbReference>
<keyword evidence="8" id="KW-1185">Reference proteome</keyword>
<feature type="non-terminal residue" evidence="7">
    <location>
        <position position="1"/>
    </location>
</feature>
<evidence type="ECO:0000313" key="8">
    <source>
        <dbReference type="Proteomes" id="UP000685013"/>
    </source>
</evidence>
<feature type="compositionally biased region" description="Basic and acidic residues" evidence="6">
    <location>
        <begin position="238"/>
        <end position="255"/>
    </location>
</feature>
<evidence type="ECO:0000256" key="5">
    <source>
        <dbReference type="SAM" id="Coils"/>
    </source>
</evidence>
<dbReference type="AlphaFoldDB" id="A0AAV6P6X3"/>
<reference evidence="7 8" key="1">
    <citation type="journal article" date="2021" name="Hortic Res">
        <title>The domestication of Cucurbita argyrosperma as revealed by the genome of its wild relative.</title>
        <authorList>
            <person name="Barrera-Redondo J."/>
            <person name="Sanchez-de la Vega G."/>
            <person name="Aguirre-Liguori J.A."/>
            <person name="Castellanos-Morales G."/>
            <person name="Gutierrez-Guerrero Y.T."/>
            <person name="Aguirre-Dugua X."/>
            <person name="Aguirre-Planter E."/>
            <person name="Tenaillon M.I."/>
            <person name="Lira-Saade R."/>
            <person name="Eguiarte L.E."/>
        </authorList>
    </citation>
    <scope>NUCLEOTIDE SEQUENCE [LARGE SCALE GENOMIC DNA]</scope>
    <source>
        <strain evidence="7">JBR-2021</strain>
    </source>
</reference>
<keyword evidence="1" id="KW-0547">Nucleotide-binding</keyword>
<dbReference type="GO" id="GO:0003724">
    <property type="term" value="F:RNA helicase activity"/>
    <property type="evidence" value="ECO:0007669"/>
    <property type="project" value="TreeGrafter"/>
</dbReference>
<keyword evidence="2" id="KW-0378">Hydrolase</keyword>
<feature type="compositionally biased region" description="Basic and acidic residues" evidence="6">
    <location>
        <begin position="167"/>
        <end position="194"/>
    </location>
</feature>
<gene>
    <name evidence="7" type="primary">RH28</name>
    <name evidence="7" type="ORF">SDJN03_00964</name>
</gene>
<feature type="compositionally biased region" description="Low complexity" evidence="6">
    <location>
        <begin position="228"/>
        <end position="237"/>
    </location>
</feature>
<keyword evidence="4" id="KW-0067">ATP-binding</keyword>
<feature type="region of interest" description="Disordered" evidence="6">
    <location>
        <begin position="124"/>
        <end position="197"/>
    </location>
</feature>
<accession>A0AAV6P6X3</accession>
<dbReference type="GO" id="GO:0005829">
    <property type="term" value="C:cytosol"/>
    <property type="evidence" value="ECO:0007669"/>
    <property type="project" value="TreeGrafter"/>
</dbReference>
<dbReference type="GO" id="GO:0005524">
    <property type="term" value="F:ATP binding"/>
    <property type="evidence" value="ECO:0007669"/>
    <property type="project" value="UniProtKB-KW"/>
</dbReference>
<sequence>MLSYVHRVGRTARAGREGYAVTFVTDCDRSLLKAIAKRAGSKLKSRIGAEQSIKKWSETIERMEDQVNVILQEEREERALRKAEMEATKAENMIVHQEEIFSRPKKTWFITEKEKKLVAKAAMVSSEKGKTSRNEVLSAQHAEDLRMKEKRKREHEKNLARKKRRKLEAAREMLEEERQNEKTGGDGENKKDKSGLSLVKLAYRRAKAVKAVKKAFDSGKIVKKQNQKTKSSSQRTQSRSEEMREMFQNDMSEQKQKRRGSGGGGTPY</sequence>
<feature type="coiled-coil region" evidence="5">
    <location>
        <begin position="46"/>
        <end position="100"/>
    </location>
</feature>
<feature type="region of interest" description="Disordered" evidence="6">
    <location>
        <begin position="212"/>
        <end position="268"/>
    </location>
</feature>
<dbReference type="GO" id="GO:0016787">
    <property type="term" value="F:hydrolase activity"/>
    <property type="evidence" value="ECO:0007669"/>
    <property type="project" value="UniProtKB-KW"/>
</dbReference>